<keyword evidence="1" id="KW-0614">Plasmid</keyword>
<organism evidence="1 2">
    <name type="scientific">Mycolicibacterium frederiksbergense</name>
    <dbReference type="NCBI Taxonomy" id="117567"/>
    <lineage>
        <taxon>Bacteria</taxon>
        <taxon>Bacillati</taxon>
        <taxon>Actinomycetota</taxon>
        <taxon>Actinomycetes</taxon>
        <taxon>Mycobacteriales</taxon>
        <taxon>Mycobacteriaceae</taxon>
        <taxon>Mycolicibacterium</taxon>
    </lineage>
</organism>
<dbReference type="KEGG" id="mfre:EXE63_02210"/>
<accession>A0A6H0RY12</accession>
<protein>
    <submittedName>
        <fullName evidence="1">Uncharacterized protein</fullName>
    </submittedName>
</protein>
<evidence type="ECO:0000313" key="1">
    <source>
        <dbReference type="EMBL" id="QIV79850.1"/>
    </source>
</evidence>
<sequence>MVIDLMRYRGAMRVAKVAQQPALLSRRDTFVSAVCQGGWGGLPCPRLYVVHQTGLIASRGVVDFGSGVVHALRSTSRVER</sequence>
<keyword evidence="2" id="KW-1185">Reference proteome</keyword>
<gene>
    <name evidence="1" type="ORF">EXE63_02210</name>
</gene>
<evidence type="ECO:0000313" key="2">
    <source>
        <dbReference type="Proteomes" id="UP000501849"/>
    </source>
</evidence>
<reference evidence="1 2" key="1">
    <citation type="submission" date="2019-04" db="EMBL/GenBank/DDBJ databases">
        <title>Draft, Whole-Genome Sequence of the Anthracene-degrading Mycobacterium frederiksbergense LB501T, Isolated from a Polycyclic Aromatic Hydrocarbon (PAH)-Contaminated Soil.</title>
        <authorList>
            <person name="Augelletti F."/>
        </authorList>
    </citation>
    <scope>NUCLEOTIDE SEQUENCE [LARGE SCALE GENOMIC DNA]</scope>
    <source>
        <strain evidence="1 2">LB 501T</strain>
        <plasmid evidence="1 2">unnamed2</plasmid>
    </source>
</reference>
<dbReference type="Proteomes" id="UP000501849">
    <property type="component" value="Plasmid unnamed2"/>
</dbReference>
<dbReference type="EMBL" id="CP038798">
    <property type="protein sequence ID" value="QIV79850.1"/>
    <property type="molecule type" value="Genomic_DNA"/>
</dbReference>
<geneLocation type="plasmid" evidence="1 2">
    <name>unnamed2</name>
</geneLocation>
<name>A0A6H0RY12_9MYCO</name>
<proteinExistence type="predicted"/>
<dbReference type="AlphaFoldDB" id="A0A6H0RY12"/>